<keyword evidence="7" id="KW-0067">ATP-binding</keyword>
<dbReference type="Gene3D" id="3.30.200.20">
    <property type="entry name" value="Phosphorylase Kinase, domain 1"/>
    <property type="match status" value="1"/>
</dbReference>
<protein>
    <recommendedName>
        <fullName evidence="3">S-methyl-5-thioribose kinase</fullName>
        <ecNumber evidence="3">2.7.1.100</ecNumber>
    </recommendedName>
</protein>
<dbReference type="InterPro" id="IPR011009">
    <property type="entry name" value="Kinase-like_dom_sf"/>
</dbReference>
<dbReference type="InterPro" id="IPR002575">
    <property type="entry name" value="Aminoglycoside_PTrfase"/>
</dbReference>
<evidence type="ECO:0000256" key="6">
    <source>
        <dbReference type="ARBA" id="ARBA00022777"/>
    </source>
</evidence>
<evidence type="ECO:0000256" key="5">
    <source>
        <dbReference type="ARBA" id="ARBA00022741"/>
    </source>
</evidence>
<evidence type="ECO:0000256" key="7">
    <source>
        <dbReference type="ARBA" id="ARBA00022840"/>
    </source>
</evidence>
<evidence type="ECO:0000256" key="2">
    <source>
        <dbReference type="ARBA" id="ARBA00011738"/>
    </source>
</evidence>
<dbReference type="Gene3D" id="3.90.1200.10">
    <property type="match status" value="1"/>
</dbReference>
<evidence type="ECO:0000313" key="10">
    <source>
        <dbReference type="EMBL" id="SES85670.1"/>
    </source>
</evidence>
<evidence type="ECO:0000259" key="8">
    <source>
        <dbReference type="Pfam" id="PF01636"/>
    </source>
</evidence>
<dbReference type="Proteomes" id="UP000199519">
    <property type="component" value="Unassembled WGS sequence"/>
</dbReference>
<gene>
    <name evidence="9" type="ORF">SAMN04488598_107118</name>
    <name evidence="10" type="ORF">SAMN04515652_108118</name>
</gene>
<dbReference type="GO" id="GO:0005524">
    <property type="term" value="F:ATP binding"/>
    <property type="evidence" value="ECO:0007669"/>
    <property type="project" value="UniProtKB-KW"/>
</dbReference>
<accession>A0A1H9ZV65</accession>
<dbReference type="Pfam" id="PF01636">
    <property type="entry name" value="APH"/>
    <property type="match status" value="1"/>
</dbReference>
<dbReference type="PANTHER" id="PTHR34273:SF2">
    <property type="entry name" value="METHYLTHIORIBOSE KINASE"/>
    <property type="match status" value="1"/>
</dbReference>
<dbReference type="Proteomes" id="UP000198612">
    <property type="component" value="Unassembled WGS sequence"/>
</dbReference>
<evidence type="ECO:0000256" key="1">
    <source>
        <dbReference type="ARBA" id="ARBA00010165"/>
    </source>
</evidence>
<feature type="domain" description="Aminoglycoside phosphotransferase" evidence="8">
    <location>
        <begin position="33"/>
        <end position="267"/>
    </location>
</feature>
<name>A0A1H9ZV65_9FIRM</name>
<keyword evidence="12" id="KW-1185">Reference proteome</keyword>
<sequence>MAEYKILDSNSVKDYILKIMPDYCAERDDLKVEEVGDGNLNLVFKVNNSKDAAKKTLILKQALPYVRLVGKDWPMTRDRSRIESEAIKTQSKYCPDYVPEIFFTDNEMSLFLMEDLSDYNLYAYNLMQGEKNDYIAEIVGEFLAENFFHSSDLGMDAKEKKNEVKKFINPDLCKITEDLIFTEPYFDVERNNVSDALRPFLEEDFWQRDELKTEVAKLKYNFMNHAEALLHGDMHTRSIFVKDDSVKIFDQEFAFYGPMGFDFGLFFGNLLLNFVTQEYWNKDKAVEMQDHIIEVINDTWHKFEERFLELMAQAEDRMYSLESMRNVFIKHLLAEIAGYTGTSAIRRVHGLAGVPEFWDIEDEKTKADLKIKALNLGSELILKREKFESIDDLLDVVRKYKI</sequence>
<evidence type="ECO:0000313" key="11">
    <source>
        <dbReference type="Proteomes" id="UP000198612"/>
    </source>
</evidence>
<proteinExistence type="inferred from homology"/>
<comment type="subunit">
    <text evidence="2">Homodimer.</text>
</comment>
<evidence type="ECO:0000256" key="4">
    <source>
        <dbReference type="ARBA" id="ARBA00022679"/>
    </source>
</evidence>
<keyword evidence="4" id="KW-0808">Transferase</keyword>
<dbReference type="GO" id="GO:0046522">
    <property type="term" value="F:S-methyl-5-thioribose kinase activity"/>
    <property type="evidence" value="ECO:0007669"/>
    <property type="project" value="UniProtKB-EC"/>
</dbReference>
<comment type="similarity">
    <text evidence="1">Belongs to the methylthioribose kinase family.</text>
</comment>
<keyword evidence="6 10" id="KW-0418">Kinase</keyword>
<dbReference type="PANTHER" id="PTHR34273">
    <property type="entry name" value="METHYLTHIORIBOSE KINASE"/>
    <property type="match status" value="1"/>
</dbReference>
<dbReference type="SUPFAM" id="SSF56112">
    <property type="entry name" value="Protein kinase-like (PK-like)"/>
    <property type="match status" value="1"/>
</dbReference>
<evidence type="ECO:0000256" key="3">
    <source>
        <dbReference type="ARBA" id="ARBA00012128"/>
    </source>
</evidence>
<dbReference type="PIRSF" id="PIRSF031134">
    <property type="entry name" value="MTRK"/>
    <property type="match status" value="1"/>
</dbReference>
<dbReference type="RefSeq" id="WP_089719830.1">
    <property type="nucleotide sequence ID" value="NZ_FNBJ01000007.1"/>
</dbReference>
<evidence type="ECO:0000313" key="9">
    <source>
        <dbReference type="EMBL" id="SDF19697.1"/>
    </source>
</evidence>
<dbReference type="EMBL" id="FOHG01000008">
    <property type="protein sequence ID" value="SES85670.1"/>
    <property type="molecule type" value="Genomic_DNA"/>
</dbReference>
<dbReference type="AlphaFoldDB" id="A0A1H9ZV65"/>
<organism evidence="10 11">
    <name type="scientific">Halanaerobium congolense</name>
    <dbReference type="NCBI Taxonomy" id="54121"/>
    <lineage>
        <taxon>Bacteria</taxon>
        <taxon>Bacillati</taxon>
        <taxon>Bacillota</taxon>
        <taxon>Clostridia</taxon>
        <taxon>Halanaerobiales</taxon>
        <taxon>Halanaerobiaceae</taxon>
        <taxon>Halanaerobium</taxon>
    </lineage>
</organism>
<dbReference type="EC" id="2.7.1.100" evidence="3"/>
<evidence type="ECO:0000313" key="12">
    <source>
        <dbReference type="Proteomes" id="UP000199519"/>
    </source>
</evidence>
<dbReference type="EMBL" id="FNBJ01000007">
    <property type="protein sequence ID" value="SDF19697.1"/>
    <property type="molecule type" value="Genomic_DNA"/>
</dbReference>
<keyword evidence="5" id="KW-0547">Nucleotide-binding</keyword>
<dbReference type="GO" id="GO:0009086">
    <property type="term" value="P:methionine biosynthetic process"/>
    <property type="evidence" value="ECO:0007669"/>
    <property type="project" value="InterPro"/>
</dbReference>
<dbReference type="InterPro" id="IPR009212">
    <property type="entry name" value="Methylthioribose_kinase"/>
</dbReference>
<dbReference type="NCBIfam" id="TIGR01767">
    <property type="entry name" value="MTRK"/>
    <property type="match status" value="1"/>
</dbReference>
<reference evidence="11 12" key="1">
    <citation type="submission" date="2016-10" db="EMBL/GenBank/DDBJ databases">
        <authorList>
            <person name="Varghese N."/>
            <person name="Submissions S."/>
        </authorList>
    </citation>
    <scope>NUCLEOTIDE SEQUENCE [LARGE SCALE GENOMIC DNA]</scope>
    <source>
        <strain evidence="9 12">WG2</strain>
        <strain evidence="10 11">WG5</strain>
    </source>
</reference>